<evidence type="ECO:0000313" key="27">
    <source>
        <dbReference type="EMBL" id="GCE15666.1"/>
    </source>
</evidence>
<dbReference type="InterPro" id="IPR000291">
    <property type="entry name" value="D-Ala_lig_Van_CS"/>
</dbReference>
<dbReference type="AlphaFoldDB" id="A0A402A9I4"/>
<comment type="function">
    <text evidence="2 22">Cell wall formation.</text>
</comment>
<dbReference type="PROSITE" id="PS50975">
    <property type="entry name" value="ATP_GRASP"/>
    <property type="match status" value="1"/>
</dbReference>
<dbReference type="Pfam" id="PF01820">
    <property type="entry name" value="Dala_Dala_lig_N"/>
    <property type="match status" value="1"/>
</dbReference>
<dbReference type="InterPro" id="IPR011761">
    <property type="entry name" value="ATP-grasp"/>
</dbReference>
<evidence type="ECO:0000256" key="18">
    <source>
        <dbReference type="ARBA" id="ARBA00060592"/>
    </source>
</evidence>
<dbReference type="FunFam" id="3.30.1490.20:FF:000007">
    <property type="entry name" value="D-alanine--D-alanine ligase"/>
    <property type="match status" value="1"/>
</dbReference>
<dbReference type="PANTHER" id="PTHR23132">
    <property type="entry name" value="D-ALANINE--D-ALANINE LIGASE"/>
    <property type="match status" value="1"/>
</dbReference>
<dbReference type="InterPro" id="IPR011127">
    <property type="entry name" value="Dala_Dala_lig_N"/>
</dbReference>
<dbReference type="GO" id="GO:0071555">
    <property type="term" value="P:cell wall organization"/>
    <property type="evidence" value="ECO:0007669"/>
    <property type="project" value="UniProtKB-KW"/>
</dbReference>
<dbReference type="GO" id="GO:0008716">
    <property type="term" value="F:D-alanine-D-alanine ligase activity"/>
    <property type="evidence" value="ECO:0007669"/>
    <property type="project" value="UniProtKB-UniRule"/>
</dbReference>
<evidence type="ECO:0000256" key="8">
    <source>
        <dbReference type="ARBA" id="ARBA00022598"/>
    </source>
</evidence>
<evidence type="ECO:0000256" key="1">
    <source>
        <dbReference type="ARBA" id="ARBA00001936"/>
    </source>
</evidence>
<dbReference type="PIRSF" id="PIRSF039102">
    <property type="entry name" value="Ddl/VanB"/>
    <property type="match status" value="1"/>
</dbReference>
<dbReference type="Gene3D" id="3.40.50.20">
    <property type="match status" value="1"/>
</dbReference>
<evidence type="ECO:0000259" key="26">
    <source>
        <dbReference type="PROSITE" id="PS50975"/>
    </source>
</evidence>
<proteinExistence type="inferred from homology"/>
<dbReference type="InterPro" id="IPR013815">
    <property type="entry name" value="ATP_grasp_subdomain_1"/>
</dbReference>
<feature type="binding site" evidence="23">
    <location>
        <begin position="224"/>
        <end position="231"/>
    </location>
    <ligand>
        <name>ATP</name>
        <dbReference type="ChEBI" id="CHEBI:30616"/>
    </ligand>
</feature>
<evidence type="ECO:0000256" key="15">
    <source>
        <dbReference type="ARBA" id="ARBA00023211"/>
    </source>
</evidence>
<organism evidence="27 28">
    <name type="scientific">Tengunoibacter tsumagoiensis</name>
    <dbReference type="NCBI Taxonomy" id="2014871"/>
    <lineage>
        <taxon>Bacteria</taxon>
        <taxon>Bacillati</taxon>
        <taxon>Chloroflexota</taxon>
        <taxon>Ktedonobacteria</taxon>
        <taxon>Ktedonobacterales</taxon>
        <taxon>Dictyobacteraceae</taxon>
        <taxon>Tengunoibacter</taxon>
    </lineage>
</organism>
<keyword evidence="28" id="KW-1185">Reference proteome</keyword>
<feature type="binding site" evidence="24">
    <location>
        <position position="320"/>
    </location>
    <ligand>
        <name>Mg(2+)</name>
        <dbReference type="ChEBI" id="CHEBI:18420"/>
        <label>2</label>
    </ligand>
</feature>
<dbReference type="GO" id="GO:0046872">
    <property type="term" value="F:metal ion binding"/>
    <property type="evidence" value="ECO:0007669"/>
    <property type="project" value="UniProtKB-KW"/>
</dbReference>
<evidence type="ECO:0000256" key="25">
    <source>
        <dbReference type="PROSITE-ProRule" id="PRU00409"/>
    </source>
</evidence>
<dbReference type="InterPro" id="IPR011095">
    <property type="entry name" value="Dala_Dala_lig_C"/>
</dbReference>
<comment type="pathway">
    <text evidence="4 22">Cell wall biogenesis; peptidoglycan biosynthesis.</text>
</comment>
<feature type="binding site" evidence="23">
    <location>
        <begin position="194"/>
        <end position="195"/>
    </location>
    <ligand>
        <name>ATP</name>
        <dbReference type="ChEBI" id="CHEBI:30616"/>
    </ligand>
</feature>
<keyword evidence="15 24" id="KW-0464">Manganese</keyword>
<gene>
    <name evidence="22 27" type="primary">ddl</name>
    <name evidence="27" type="ORF">KTT_55250</name>
</gene>
<dbReference type="InterPro" id="IPR005905">
    <property type="entry name" value="D_ala_D_ala"/>
</dbReference>
<keyword evidence="11 25" id="KW-0067">ATP-binding</keyword>
<evidence type="ECO:0000256" key="4">
    <source>
        <dbReference type="ARBA" id="ARBA00004752"/>
    </source>
</evidence>
<comment type="subcellular location">
    <subcellularLocation>
        <location evidence="3 22">Cytoplasm</location>
    </subcellularLocation>
</comment>
<dbReference type="Gene3D" id="3.30.1490.20">
    <property type="entry name" value="ATP-grasp fold, A domain"/>
    <property type="match status" value="1"/>
</dbReference>
<dbReference type="Proteomes" id="UP000287352">
    <property type="component" value="Unassembled WGS sequence"/>
</dbReference>
<dbReference type="GO" id="GO:0005829">
    <property type="term" value="C:cytosol"/>
    <property type="evidence" value="ECO:0007669"/>
    <property type="project" value="TreeGrafter"/>
</dbReference>
<dbReference type="SUPFAM" id="SSF52440">
    <property type="entry name" value="PreATP-grasp domain"/>
    <property type="match status" value="1"/>
</dbReference>
<feature type="domain" description="ATP-grasp" evidence="26">
    <location>
        <begin position="145"/>
        <end position="351"/>
    </location>
</feature>
<evidence type="ECO:0000256" key="20">
    <source>
        <dbReference type="ARBA" id="ARBA00076288"/>
    </source>
</evidence>
<comment type="pathway">
    <text evidence="18">Glycan biosynthesis.</text>
</comment>
<comment type="cofactor">
    <cofactor evidence="1">
        <name>Mn(2+)</name>
        <dbReference type="ChEBI" id="CHEBI:29035"/>
    </cofactor>
</comment>
<evidence type="ECO:0000256" key="17">
    <source>
        <dbReference type="ARBA" id="ARBA00047614"/>
    </source>
</evidence>
<dbReference type="GO" id="GO:0009252">
    <property type="term" value="P:peptidoglycan biosynthetic process"/>
    <property type="evidence" value="ECO:0007669"/>
    <property type="project" value="UniProtKB-UniRule"/>
</dbReference>
<evidence type="ECO:0000256" key="2">
    <source>
        <dbReference type="ARBA" id="ARBA00003921"/>
    </source>
</evidence>
<evidence type="ECO:0000256" key="7">
    <source>
        <dbReference type="ARBA" id="ARBA00022490"/>
    </source>
</evidence>
<evidence type="ECO:0000256" key="5">
    <source>
        <dbReference type="ARBA" id="ARBA00010871"/>
    </source>
</evidence>
<feature type="binding site" evidence="23">
    <location>
        <begin position="317"/>
        <end position="318"/>
    </location>
    <ligand>
        <name>ATP</name>
        <dbReference type="ChEBI" id="CHEBI:30616"/>
    </ligand>
</feature>
<protein>
    <recommendedName>
        <fullName evidence="19 22">D-alanine--D-alanine ligase</fullName>
        <ecNumber evidence="6 22">6.3.2.4</ecNumber>
    </recommendedName>
    <alternativeName>
        <fullName evidence="21 22">D-Ala-D-Ala ligase</fullName>
    </alternativeName>
    <alternativeName>
        <fullName evidence="20 22">D-alanylalanine synthetase</fullName>
    </alternativeName>
</protein>
<dbReference type="SUPFAM" id="SSF56059">
    <property type="entry name" value="Glutathione synthetase ATP-binding domain-like"/>
    <property type="match status" value="1"/>
</dbReference>
<dbReference type="UniPathway" id="UPA00219"/>
<dbReference type="HAMAP" id="MF_00047">
    <property type="entry name" value="Dala_Dala_lig"/>
    <property type="match status" value="1"/>
</dbReference>
<name>A0A402A9I4_9CHLR</name>
<evidence type="ECO:0000256" key="24">
    <source>
        <dbReference type="PIRSR" id="PIRSR039102-3"/>
    </source>
</evidence>
<evidence type="ECO:0000256" key="21">
    <source>
        <dbReference type="ARBA" id="ARBA00077154"/>
    </source>
</evidence>
<keyword evidence="13 22" id="KW-0133">Cell shape</keyword>
<evidence type="ECO:0000256" key="19">
    <source>
        <dbReference type="ARBA" id="ARBA00068427"/>
    </source>
</evidence>
<evidence type="ECO:0000313" key="28">
    <source>
        <dbReference type="Proteomes" id="UP000287352"/>
    </source>
</evidence>
<reference evidence="28" key="1">
    <citation type="submission" date="2018-12" db="EMBL/GenBank/DDBJ databases">
        <title>Tengunoibacter tsumagoiensis gen. nov., sp. nov., Dictyobacter kobayashii sp. nov., D. alpinus sp. nov., and D. joshuensis sp. nov. and description of Dictyobacteraceae fam. nov. within the order Ktedonobacterales isolated from Tengu-no-mugimeshi.</title>
        <authorList>
            <person name="Wang C.M."/>
            <person name="Zheng Y."/>
            <person name="Sakai Y."/>
            <person name="Toyoda A."/>
            <person name="Minakuchi Y."/>
            <person name="Abe K."/>
            <person name="Yokota A."/>
            <person name="Yabe S."/>
        </authorList>
    </citation>
    <scope>NUCLEOTIDE SEQUENCE [LARGE SCALE GENOMIC DNA]</scope>
    <source>
        <strain evidence="28">Uno3</strain>
    </source>
</reference>
<sequence length="370" mass="41282">MPAQRKLRVGLLFGGNSSEHDISLLSAASVIRHLDAEKYDVFPIGITREGVWLPGIKPVEFIAAEDHMHSSQTSGQKNFETFPEALTLSIKLSTPGEGLDVVFPVLHGQNGEDGTVQGLLELADLPYVGCGIMGSALGMDKEKARLIFRSLGLPVVNSLSYRSSIWKISPERILDAVEERLGYPNFVKPASLGSSIGVSKVYDRGGLRRAIQNAVEYDHKFLVEQAINCRELECSVLGNDEPMVSAVGEVFYTGEFYDYYAKYQDERSHTVVPASISPALVEEMRFLAIQAFQALDLSGMARVDFFLERETEKIFINEVNTLPSLTNQCMYSKLCEYSGLPYTHLLDRLIELALERHAHRHRLKRAHNCN</sequence>
<keyword evidence="16 22" id="KW-0961">Cell wall biogenesis/degradation</keyword>
<comment type="cofactor">
    <cofactor evidence="24">
        <name>Mg(2+)</name>
        <dbReference type="ChEBI" id="CHEBI:18420"/>
    </cofactor>
    <cofactor evidence="24">
        <name>Mn(2+)</name>
        <dbReference type="ChEBI" id="CHEBI:29035"/>
    </cofactor>
    <text evidence="24">Binds 2 magnesium or manganese ions per subunit.</text>
</comment>
<keyword evidence="14 22" id="KW-0573">Peptidoglycan synthesis</keyword>
<comment type="caution">
    <text evidence="27">The sequence shown here is derived from an EMBL/GenBank/DDBJ whole genome shotgun (WGS) entry which is preliminary data.</text>
</comment>
<evidence type="ECO:0000256" key="9">
    <source>
        <dbReference type="ARBA" id="ARBA00022723"/>
    </source>
</evidence>
<keyword evidence="7 22" id="KW-0963">Cytoplasm</keyword>
<dbReference type="GO" id="GO:0008360">
    <property type="term" value="P:regulation of cell shape"/>
    <property type="evidence" value="ECO:0007669"/>
    <property type="project" value="UniProtKB-KW"/>
</dbReference>
<dbReference type="PROSITE" id="PS00843">
    <property type="entry name" value="DALA_DALA_LIGASE_1"/>
    <property type="match status" value="1"/>
</dbReference>
<dbReference type="Gene3D" id="3.30.470.20">
    <property type="entry name" value="ATP-grasp fold, B domain"/>
    <property type="match status" value="1"/>
</dbReference>
<dbReference type="OrthoDB" id="9813261at2"/>
<dbReference type="NCBIfam" id="NF002528">
    <property type="entry name" value="PRK01966.1-4"/>
    <property type="match status" value="1"/>
</dbReference>
<evidence type="ECO:0000256" key="11">
    <source>
        <dbReference type="ARBA" id="ARBA00022840"/>
    </source>
</evidence>
<feature type="binding site" evidence="24">
    <location>
        <position position="318"/>
    </location>
    <ligand>
        <name>Mg(2+)</name>
        <dbReference type="ChEBI" id="CHEBI:18420"/>
        <label>1</label>
    </ligand>
</feature>
<dbReference type="PANTHER" id="PTHR23132:SF25">
    <property type="entry name" value="D-ALANINE--D-ALANINE LIGASE A"/>
    <property type="match status" value="1"/>
</dbReference>
<evidence type="ECO:0000256" key="22">
    <source>
        <dbReference type="HAMAP-Rule" id="MF_00047"/>
    </source>
</evidence>
<dbReference type="Pfam" id="PF07478">
    <property type="entry name" value="Dala_Dala_lig_C"/>
    <property type="match status" value="1"/>
</dbReference>
<comment type="catalytic activity">
    <reaction evidence="17 22">
        <text>2 D-alanine + ATP = D-alanyl-D-alanine + ADP + phosphate + H(+)</text>
        <dbReference type="Rhea" id="RHEA:11224"/>
        <dbReference type="ChEBI" id="CHEBI:15378"/>
        <dbReference type="ChEBI" id="CHEBI:30616"/>
        <dbReference type="ChEBI" id="CHEBI:43474"/>
        <dbReference type="ChEBI" id="CHEBI:57416"/>
        <dbReference type="ChEBI" id="CHEBI:57822"/>
        <dbReference type="ChEBI" id="CHEBI:456216"/>
        <dbReference type="EC" id="6.3.2.4"/>
    </reaction>
</comment>
<evidence type="ECO:0000256" key="23">
    <source>
        <dbReference type="PIRSR" id="PIRSR039102-2"/>
    </source>
</evidence>
<accession>A0A402A9I4</accession>
<dbReference type="EC" id="6.3.2.4" evidence="6 22"/>
<dbReference type="RefSeq" id="WP_126583091.1">
    <property type="nucleotide sequence ID" value="NZ_BIFR01000002.1"/>
</dbReference>
<evidence type="ECO:0000256" key="10">
    <source>
        <dbReference type="ARBA" id="ARBA00022741"/>
    </source>
</evidence>
<evidence type="ECO:0000256" key="13">
    <source>
        <dbReference type="ARBA" id="ARBA00022960"/>
    </source>
</evidence>
<evidence type="ECO:0000256" key="16">
    <source>
        <dbReference type="ARBA" id="ARBA00023316"/>
    </source>
</evidence>
<keyword evidence="9 24" id="KW-0479">Metal-binding</keyword>
<keyword evidence="8 22" id="KW-0436">Ligase</keyword>
<keyword evidence="12 24" id="KW-0460">Magnesium</keyword>
<keyword evidence="10 23" id="KW-0547">Nucleotide-binding</keyword>
<feature type="binding site" evidence="24">
    <location>
        <position position="318"/>
    </location>
    <ligand>
        <name>Mg(2+)</name>
        <dbReference type="ChEBI" id="CHEBI:18420"/>
        <label>2</label>
    </ligand>
</feature>
<dbReference type="InterPro" id="IPR016185">
    <property type="entry name" value="PreATP-grasp_dom_sf"/>
</dbReference>
<evidence type="ECO:0000256" key="14">
    <source>
        <dbReference type="ARBA" id="ARBA00022984"/>
    </source>
</evidence>
<dbReference type="EMBL" id="BIFR01000002">
    <property type="protein sequence ID" value="GCE15666.1"/>
    <property type="molecule type" value="Genomic_DNA"/>
</dbReference>
<dbReference type="NCBIfam" id="TIGR01205">
    <property type="entry name" value="D_ala_D_alaTIGR"/>
    <property type="match status" value="1"/>
</dbReference>
<feature type="binding site" evidence="23">
    <location>
        <position position="141"/>
    </location>
    <ligand>
        <name>ATP</name>
        <dbReference type="ChEBI" id="CHEBI:30616"/>
    </ligand>
</feature>
<feature type="binding site" evidence="23">
    <location>
        <begin position="186"/>
        <end position="188"/>
    </location>
    <ligand>
        <name>ATP</name>
        <dbReference type="ChEBI" id="CHEBI:30616"/>
    </ligand>
</feature>
<comment type="similarity">
    <text evidence="5 22">Belongs to the D-alanine--D-alanine ligase family.</text>
</comment>
<feature type="binding site" evidence="24">
    <location>
        <position position="304"/>
    </location>
    <ligand>
        <name>Mg(2+)</name>
        <dbReference type="ChEBI" id="CHEBI:18420"/>
        <label>1</label>
    </ligand>
</feature>
<dbReference type="GO" id="GO:0005524">
    <property type="term" value="F:ATP binding"/>
    <property type="evidence" value="ECO:0007669"/>
    <property type="project" value="UniProtKB-UniRule"/>
</dbReference>
<evidence type="ECO:0000256" key="6">
    <source>
        <dbReference type="ARBA" id="ARBA00012216"/>
    </source>
</evidence>
<evidence type="ECO:0000256" key="3">
    <source>
        <dbReference type="ARBA" id="ARBA00004496"/>
    </source>
</evidence>
<evidence type="ECO:0000256" key="12">
    <source>
        <dbReference type="ARBA" id="ARBA00022842"/>
    </source>
</evidence>